<dbReference type="InterPro" id="IPR050401">
    <property type="entry name" value="Cyclic_nucleotide_synthase"/>
</dbReference>
<feature type="transmembrane region" description="Helical" evidence="9">
    <location>
        <begin position="184"/>
        <end position="206"/>
    </location>
</feature>
<feature type="transmembrane region" description="Helical" evidence="9">
    <location>
        <begin position="249"/>
        <end position="267"/>
    </location>
</feature>
<organism evidence="12 13">
    <name type="scientific">Tritrichomonas foetus</name>
    <dbReference type="NCBI Taxonomy" id="1144522"/>
    <lineage>
        <taxon>Eukaryota</taxon>
        <taxon>Metamonada</taxon>
        <taxon>Parabasalia</taxon>
        <taxon>Tritrichomonadida</taxon>
        <taxon>Tritrichomonadidae</taxon>
        <taxon>Tritrichomonas</taxon>
    </lineage>
</organism>
<keyword evidence="4 9" id="KW-1133">Transmembrane helix</keyword>
<evidence type="ECO:0000256" key="6">
    <source>
        <dbReference type="ARBA" id="ARBA00023239"/>
    </source>
</evidence>
<feature type="transmembrane region" description="Helical" evidence="9">
    <location>
        <begin position="218"/>
        <end position="243"/>
    </location>
</feature>
<evidence type="ECO:0000256" key="7">
    <source>
        <dbReference type="SAM" id="Coils"/>
    </source>
</evidence>
<evidence type="ECO:0000259" key="10">
    <source>
        <dbReference type="PROSITE" id="PS50112"/>
    </source>
</evidence>
<feature type="transmembrane region" description="Helical" evidence="9">
    <location>
        <begin position="1174"/>
        <end position="1196"/>
    </location>
</feature>
<dbReference type="PANTHER" id="PTHR11920">
    <property type="entry name" value="GUANYLYL CYCLASE"/>
    <property type="match status" value="1"/>
</dbReference>
<dbReference type="PROSITE" id="PS50125">
    <property type="entry name" value="GUANYLATE_CYCLASE_2"/>
    <property type="match status" value="1"/>
</dbReference>
<evidence type="ECO:0000313" key="12">
    <source>
        <dbReference type="EMBL" id="OHS96426.1"/>
    </source>
</evidence>
<dbReference type="PROSITE" id="PS50112">
    <property type="entry name" value="PAS"/>
    <property type="match status" value="1"/>
</dbReference>
<feature type="transmembrane region" description="Helical" evidence="9">
    <location>
        <begin position="109"/>
        <end position="133"/>
    </location>
</feature>
<name>A0A1J4JB57_9EUKA</name>
<feature type="region of interest" description="Disordered" evidence="8">
    <location>
        <begin position="939"/>
        <end position="962"/>
    </location>
</feature>
<keyword evidence="7" id="KW-0175">Coiled coil</keyword>
<dbReference type="Gene3D" id="3.30.450.20">
    <property type="entry name" value="PAS domain"/>
    <property type="match status" value="1"/>
</dbReference>
<dbReference type="Proteomes" id="UP000179807">
    <property type="component" value="Unassembled WGS sequence"/>
</dbReference>
<dbReference type="Pfam" id="PF00211">
    <property type="entry name" value="Guanylate_cyc"/>
    <property type="match status" value="1"/>
</dbReference>
<feature type="transmembrane region" description="Helical" evidence="9">
    <location>
        <begin position="712"/>
        <end position="734"/>
    </location>
</feature>
<keyword evidence="5 9" id="KW-0472">Membrane</keyword>
<feature type="transmembrane region" description="Helical" evidence="9">
    <location>
        <begin position="669"/>
        <end position="692"/>
    </location>
</feature>
<gene>
    <name evidence="12" type="ORF">TRFO_37403</name>
</gene>
<dbReference type="CDD" id="cd07302">
    <property type="entry name" value="CHD"/>
    <property type="match status" value="1"/>
</dbReference>
<dbReference type="PANTHER" id="PTHR11920:SF335">
    <property type="entry name" value="GUANYLATE CYCLASE"/>
    <property type="match status" value="1"/>
</dbReference>
<keyword evidence="13" id="KW-1185">Reference proteome</keyword>
<dbReference type="GO" id="GO:0007168">
    <property type="term" value="P:receptor guanylyl cyclase signaling pathway"/>
    <property type="evidence" value="ECO:0007669"/>
    <property type="project" value="TreeGrafter"/>
</dbReference>
<feature type="domain" description="PAS" evidence="10">
    <location>
        <begin position="1239"/>
        <end position="1284"/>
    </location>
</feature>
<comment type="caution">
    <text evidence="12">The sequence shown here is derived from an EMBL/GenBank/DDBJ whole genome shotgun (WGS) entry which is preliminary data.</text>
</comment>
<evidence type="ECO:0000313" key="13">
    <source>
        <dbReference type="Proteomes" id="UP000179807"/>
    </source>
</evidence>
<dbReference type="InterPro" id="IPR000014">
    <property type="entry name" value="PAS"/>
</dbReference>
<dbReference type="RefSeq" id="XP_068349563.1">
    <property type="nucleotide sequence ID" value="XM_068511406.1"/>
</dbReference>
<dbReference type="EMBL" id="MLAK01001177">
    <property type="protein sequence ID" value="OHS96426.1"/>
    <property type="molecule type" value="Genomic_DNA"/>
</dbReference>
<evidence type="ECO:0000259" key="11">
    <source>
        <dbReference type="PROSITE" id="PS50125"/>
    </source>
</evidence>
<dbReference type="VEuPathDB" id="TrichDB:TRFO_37403"/>
<feature type="transmembrane region" description="Helical" evidence="9">
    <location>
        <begin position="279"/>
        <end position="302"/>
    </location>
</feature>
<feature type="region of interest" description="Disordered" evidence="8">
    <location>
        <begin position="1"/>
        <end position="21"/>
    </location>
</feature>
<dbReference type="GeneID" id="94846110"/>
<dbReference type="SUPFAM" id="SSF55785">
    <property type="entry name" value="PYP-like sensor domain (PAS domain)"/>
    <property type="match status" value="1"/>
</dbReference>
<feature type="transmembrane region" description="Helical" evidence="9">
    <location>
        <begin position="308"/>
        <end position="329"/>
    </location>
</feature>
<dbReference type="SUPFAM" id="SSF55073">
    <property type="entry name" value="Nucleotide cyclase"/>
    <property type="match status" value="1"/>
</dbReference>
<dbReference type="GO" id="GO:0001653">
    <property type="term" value="F:peptide receptor activity"/>
    <property type="evidence" value="ECO:0007669"/>
    <property type="project" value="TreeGrafter"/>
</dbReference>
<dbReference type="GO" id="GO:0004016">
    <property type="term" value="F:adenylate cyclase activity"/>
    <property type="evidence" value="ECO:0007669"/>
    <property type="project" value="TreeGrafter"/>
</dbReference>
<dbReference type="GO" id="GO:0005886">
    <property type="term" value="C:plasma membrane"/>
    <property type="evidence" value="ECO:0007669"/>
    <property type="project" value="TreeGrafter"/>
</dbReference>
<dbReference type="GO" id="GO:0004383">
    <property type="term" value="F:guanylate cyclase activity"/>
    <property type="evidence" value="ECO:0007669"/>
    <property type="project" value="TreeGrafter"/>
</dbReference>
<evidence type="ECO:0000256" key="3">
    <source>
        <dbReference type="ARBA" id="ARBA00022741"/>
    </source>
</evidence>
<reference evidence="12" key="1">
    <citation type="submission" date="2016-10" db="EMBL/GenBank/DDBJ databases">
        <authorList>
            <person name="Benchimol M."/>
            <person name="Almeida L.G."/>
            <person name="Vasconcelos A.T."/>
            <person name="Perreira-Neves A."/>
            <person name="Rosa I.A."/>
            <person name="Tasca T."/>
            <person name="Bogo M.R."/>
            <person name="de Souza W."/>
        </authorList>
    </citation>
    <scope>NUCLEOTIDE SEQUENCE [LARGE SCALE GENOMIC DNA]</scope>
    <source>
        <strain evidence="12">K</strain>
    </source>
</reference>
<feature type="transmembrane region" description="Helical" evidence="9">
    <location>
        <begin position="154"/>
        <end position="172"/>
    </location>
</feature>
<dbReference type="Gene3D" id="3.30.70.1230">
    <property type="entry name" value="Nucleotide cyclase"/>
    <property type="match status" value="1"/>
</dbReference>
<keyword evidence="6" id="KW-0456">Lyase</keyword>
<evidence type="ECO:0000256" key="9">
    <source>
        <dbReference type="SAM" id="Phobius"/>
    </source>
</evidence>
<feature type="coiled-coil region" evidence="7">
    <location>
        <begin position="1351"/>
        <end position="1378"/>
    </location>
</feature>
<feature type="transmembrane region" description="Helical" evidence="9">
    <location>
        <begin position="54"/>
        <end position="73"/>
    </location>
</feature>
<evidence type="ECO:0000256" key="1">
    <source>
        <dbReference type="ARBA" id="ARBA00004370"/>
    </source>
</evidence>
<dbReference type="GO" id="GO:0000166">
    <property type="term" value="F:nucleotide binding"/>
    <property type="evidence" value="ECO:0007669"/>
    <property type="project" value="UniProtKB-KW"/>
</dbReference>
<dbReference type="GO" id="GO:0035556">
    <property type="term" value="P:intracellular signal transduction"/>
    <property type="evidence" value="ECO:0007669"/>
    <property type="project" value="InterPro"/>
</dbReference>
<comment type="subcellular location">
    <subcellularLocation>
        <location evidence="1">Membrane</location>
    </subcellularLocation>
</comment>
<evidence type="ECO:0000256" key="5">
    <source>
        <dbReference type="ARBA" id="ARBA00023136"/>
    </source>
</evidence>
<feature type="transmembrane region" description="Helical" evidence="9">
    <location>
        <begin position="973"/>
        <end position="993"/>
    </location>
</feature>
<dbReference type="InterPro" id="IPR035965">
    <property type="entry name" value="PAS-like_dom_sf"/>
</dbReference>
<dbReference type="SMART" id="SM00044">
    <property type="entry name" value="CYCc"/>
    <property type="match status" value="1"/>
</dbReference>
<keyword evidence="3" id="KW-0547">Nucleotide-binding</keyword>
<feature type="domain" description="Guanylate cyclase" evidence="11">
    <location>
        <begin position="1403"/>
        <end position="1535"/>
    </location>
</feature>
<protein>
    <submittedName>
        <fullName evidence="12">Adenylate and Guanylate cyclase catalytic domain containing protein</fullName>
    </submittedName>
</protein>
<dbReference type="InterPro" id="IPR001054">
    <property type="entry name" value="A/G_cyclase"/>
</dbReference>
<feature type="transmembrane region" description="Helical" evidence="9">
    <location>
        <begin position="895"/>
        <end position="916"/>
    </location>
</feature>
<sequence>MNAPSSKESSAMSRSTSRQSISTRNDIIQGSATLLDKTFPLFDEILKNSHIPNFLYMIMLFLEVLQFFGVSFWPGFEYTRNYDDICGKIIKIFLQIAFLSDLKRDLSSYLMSFIICIILCFLLVIVVIIQFAFYAQNRRFIGWTLYATRFLLEFVPQIITLPMANFLGSMFVTIVEDNSLEVDIYFVFTLIFWAVIVFIFYLMCYFSSVSPYIASTPIACWSGSYMFIMFMSLSIFTILSYVFQIFARWIDILLVAARIAVSIYLILRATYLPFVRVSSNVLVTSIFVTCTALDIVTIVETAGITLNYYVHIAVLFGVMTISLIVVHFIQKKSWSKVYHSLAASCLEKIEIDTEKPDIQNLQANQINFLQDQARKQLLLSYGLDRNFRKLQYYIRVGIAQRSDLFLDWSLLKFGAEFYDSTEMYCLIVQILSYFPSESRLLNFFFSQAVSKVGLSLHERFLLYEVHRVMGLRQSSASSEITDKLIETKHLSIKGANAVRGFWKNVPNEPHVFLQVKQFTNQVSALFRESMEKWPNNVRLCEDFSKFLIECGMDFCEGVKMKHRADLIEQGKNFVVDLSFRSMVRVYPLYLKRGIVDVKGNFVINKQNRHSQSQSQSSLNNNSQLSTGTIDGELDIEIEEEVSKQLFSYHRLRLAFQRALENRTCIYSKLLKLSAIFTVVLVIAILIFLFIYFQSLFNSRQENMNRELVLNEIRYGLDISLTAIVIYWASGAGAFPTSLYKEMMIQSPISNDFNLRLFQNDTLKEVTRWCSYGREKLEEFLQQMIELAADGDDIRNYMQPMFKKLTSYHYCISDKPIMEPSLSSLKNSFTYIFLRLREITLSLDNIRPDASRWNESENLCEIFYNIESVVNSFAQLSHLIELNQQEKKEKTEKENYIILIICCVLYTVTTTPLLIIFTTKTYHELLFLLDLMKSVDDESKEEATKPFKDTPGTEEQDSASEQLTKAKVRPANLIANYLCILIIGNAIFIVDVILAQKENTNLLDLNVWLSEGAQRGNLILEILYRVTFVVSMAQGSLKTSMTSIPIAKEEATYSIQKLVEYNNALLRGSNITDGCSNYSKELDSIHYDSYCVVEPNMTKFHKTYECASLDTAITHFVTMSEAILRAPEEFTFERDSQFFHIFHIANNHILDQCHNAALLLFENSATALHNFKIELLIITIVGIVYAIVSLFIFWALVLKLDRAHDGALQLLRRIPPLACTSNPPVMNYLLHKKSAKVDDKMTASKSVIMNSHDAVICLHRNESIEVVNNSVSSLFGYTPEQLLGQPISCVLPQEEASVVFHHFNLMRAGQCALTFETTTIGKTDDDQNVPIHVTVLGISEDSSNTAASFVIIIRDETQLQKHRQEAEEAKAQSEHLLYQILPRDIVVRLNQGETDISFSVPSASIIFIDIIKWSDYSSTLSPQQIMSNLSVIFAKFDNACSRFNLIQKIKLIGDVYMAAAGLFTPHEPPVNHAQQTIQFGLDCLVALDEANAQLDSSLMVRIGINTDGPLIAGVLGTDKPVFDIIGDPINVASRLQSTCLPATVQISQKTYDLVADLSFNIEQRGEIELKGKGKKMAYLVRPMTTGSFFMQSEKDPNNMFSTTSD</sequence>
<dbReference type="Pfam" id="PF13426">
    <property type="entry name" value="PAS_9"/>
    <property type="match status" value="1"/>
</dbReference>
<evidence type="ECO:0000256" key="2">
    <source>
        <dbReference type="ARBA" id="ARBA00022692"/>
    </source>
</evidence>
<evidence type="ECO:0000256" key="4">
    <source>
        <dbReference type="ARBA" id="ARBA00022989"/>
    </source>
</evidence>
<dbReference type="OrthoDB" id="60033at2759"/>
<proteinExistence type="predicted"/>
<dbReference type="InterPro" id="IPR029787">
    <property type="entry name" value="Nucleotide_cyclase"/>
</dbReference>
<evidence type="ECO:0000256" key="8">
    <source>
        <dbReference type="SAM" id="MobiDB-lite"/>
    </source>
</evidence>
<accession>A0A1J4JB57</accession>
<dbReference type="NCBIfam" id="TIGR00229">
    <property type="entry name" value="sensory_box"/>
    <property type="match status" value="1"/>
</dbReference>
<keyword evidence="2 9" id="KW-0812">Transmembrane</keyword>